<dbReference type="RefSeq" id="WP_146218762.1">
    <property type="nucleotide sequence ID" value="NZ_QJKB01000001.1"/>
</dbReference>
<protein>
    <submittedName>
        <fullName evidence="1">Uncharacterized protein</fullName>
    </submittedName>
</protein>
<dbReference type="OrthoDB" id="9878310at2"/>
<evidence type="ECO:0000313" key="2">
    <source>
        <dbReference type="Proteomes" id="UP000247792"/>
    </source>
</evidence>
<evidence type="ECO:0000313" key="1">
    <source>
        <dbReference type="EMBL" id="PXX46506.1"/>
    </source>
</evidence>
<proteinExistence type="predicted"/>
<dbReference type="AlphaFoldDB" id="A0A318JDE3"/>
<gene>
    <name evidence="1" type="ORF">DFR42_10175</name>
</gene>
<reference evidence="1 2" key="1">
    <citation type="submission" date="2018-05" db="EMBL/GenBank/DDBJ databases">
        <title>Genomic Encyclopedia of Type Strains, Phase IV (KMG-IV): sequencing the most valuable type-strain genomes for metagenomic binning, comparative biology and taxonomic classification.</title>
        <authorList>
            <person name="Goeker M."/>
        </authorList>
    </citation>
    <scope>NUCLEOTIDE SEQUENCE [LARGE SCALE GENOMIC DNA]</scope>
    <source>
        <strain evidence="1 2">DSM 19792</strain>
    </source>
</reference>
<accession>A0A318JDE3</accession>
<comment type="caution">
    <text evidence="1">The sequence shown here is derived from an EMBL/GenBank/DDBJ whole genome shotgun (WGS) entry which is preliminary data.</text>
</comment>
<dbReference type="EMBL" id="QJKB01000001">
    <property type="protein sequence ID" value="PXX46506.1"/>
    <property type="molecule type" value="Genomic_DNA"/>
</dbReference>
<name>A0A318JDE3_9BURK</name>
<keyword evidence="2" id="KW-1185">Reference proteome</keyword>
<organism evidence="1 2">
    <name type="scientific">Undibacterium pigrum</name>
    <dbReference type="NCBI Taxonomy" id="401470"/>
    <lineage>
        <taxon>Bacteria</taxon>
        <taxon>Pseudomonadati</taxon>
        <taxon>Pseudomonadota</taxon>
        <taxon>Betaproteobacteria</taxon>
        <taxon>Burkholderiales</taxon>
        <taxon>Oxalobacteraceae</taxon>
        <taxon>Undibacterium</taxon>
    </lineage>
</organism>
<sequence>MESMHEVLTLNFKSSTDDKKNAVTIHMKSGISHFGYVREISDASKIVKIRLVNPSGKSFQDAYLDISSIESILATSV</sequence>
<dbReference type="Proteomes" id="UP000247792">
    <property type="component" value="Unassembled WGS sequence"/>
</dbReference>